<accession>A0ACB1AB43</accession>
<protein>
    <submittedName>
        <fullName evidence="1">Uncharacterized protein</fullName>
    </submittedName>
</protein>
<gene>
    <name evidence="1" type="ORF">MENTE1834_LOCUS34846</name>
</gene>
<sequence>MDNLPNLQVIEHSEKILNNYEKQIKEKYISTDKETQLLFINKRINAYKRIVDEDDYVRFIENHGLDMNEFDGQQDVNNIPGSLRNIR</sequence>
<comment type="caution">
    <text evidence="1">The sequence shown here is derived from an EMBL/GenBank/DDBJ whole genome shotgun (WGS) entry which is preliminary data.</text>
</comment>
<dbReference type="EMBL" id="CAVMJV010000064">
    <property type="protein sequence ID" value="CAK5087295.1"/>
    <property type="molecule type" value="Genomic_DNA"/>
</dbReference>
<keyword evidence="2" id="KW-1185">Reference proteome</keyword>
<evidence type="ECO:0000313" key="1">
    <source>
        <dbReference type="EMBL" id="CAK5087295.1"/>
    </source>
</evidence>
<evidence type="ECO:0000313" key="2">
    <source>
        <dbReference type="Proteomes" id="UP001497535"/>
    </source>
</evidence>
<name>A0ACB1AB43_MELEN</name>
<reference evidence="1" key="1">
    <citation type="submission" date="2023-11" db="EMBL/GenBank/DDBJ databases">
        <authorList>
            <person name="Poullet M."/>
        </authorList>
    </citation>
    <scope>NUCLEOTIDE SEQUENCE</scope>
    <source>
        <strain evidence="1">E1834</strain>
    </source>
</reference>
<dbReference type="Proteomes" id="UP001497535">
    <property type="component" value="Unassembled WGS sequence"/>
</dbReference>
<proteinExistence type="predicted"/>
<organism evidence="1 2">
    <name type="scientific">Meloidogyne enterolobii</name>
    <name type="common">Root-knot nematode worm</name>
    <name type="synonym">Meloidogyne mayaguensis</name>
    <dbReference type="NCBI Taxonomy" id="390850"/>
    <lineage>
        <taxon>Eukaryota</taxon>
        <taxon>Metazoa</taxon>
        <taxon>Ecdysozoa</taxon>
        <taxon>Nematoda</taxon>
        <taxon>Chromadorea</taxon>
        <taxon>Rhabditida</taxon>
        <taxon>Tylenchina</taxon>
        <taxon>Tylenchomorpha</taxon>
        <taxon>Tylenchoidea</taxon>
        <taxon>Meloidogynidae</taxon>
        <taxon>Meloidogyninae</taxon>
        <taxon>Meloidogyne</taxon>
    </lineage>
</organism>